<accession>A0A3P8E9J1</accession>
<evidence type="ECO:0000256" key="4">
    <source>
        <dbReference type="PROSITE-ProRule" id="PRU00175"/>
    </source>
</evidence>
<dbReference type="PANTHER" id="PTHR13417:SF2">
    <property type="entry name" value="E3 UBIQUITIN-PROTEIN LIGASE RNF146"/>
    <property type="match status" value="1"/>
</dbReference>
<comment type="subcellular location">
    <subcellularLocation>
        <location evidence="5">Cytoplasm</location>
        <location evidence="5">Cytosol</location>
    </subcellularLocation>
</comment>
<evidence type="ECO:0000256" key="3">
    <source>
        <dbReference type="ARBA" id="ARBA00022833"/>
    </source>
</evidence>
<dbReference type="SMART" id="SM00184">
    <property type="entry name" value="RING"/>
    <property type="match status" value="1"/>
</dbReference>
<keyword evidence="5" id="KW-0808">Transferase</keyword>
<dbReference type="SUPFAM" id="SSF57850">
    <property type="entry name" value="RING/U-box"/>
    <property type="match status" value="1"/>
</dbReference>
<feature type="region of interest" description="Disordered" evidence="6">
    <location>
        <begin position="74"/>
        <end position="102"/>
    </location>
</feature>
<dbReference type="InterPro" id="IPR004170">
    <property type="entry name" value="WWE_dom"/>
</dbReference>
<comment type="PTM">
    <text evidence="5">Ubiquitinated; autoubiquitinated.</text>
</comment>
<comment type="pathway">
    <text evidence="5">Protein modification; protein ubiquitination.</text>
</comment>
<keyword evidence="5" id="KW-0963">Cytoplasm</keyword>
<proteinExistence type="predicted"/>
<protein>
    <recommendedName>
        <fullName evidence="5">E3 ubiquitin-protein ligase</fullName>
        <ecNumber evidence="5">2.3.2.27</ecNumber>
    </recommendedName>
</protein>
<evidence type="ECO:0000259" key="7">
    <source>
        <dbReference type="PROSITE" id="PS50089"/>
    </source>
</evidence>
<evidence type="ECO:0000313" key="9">
    <source>
        <dbReference type="EMBL" id="VDP03846.1"/>
    </source>
</evidence>
<evidence type="ECO:0000256" key="6">
    <source>
        <dbReference type="SAM" id="MobiDB-lite"/>
    </source>
</evidence>
<evidence type="ECO:0000256" key="2">
    <source>
        <dbReference type="ARBA" id="ARBA00022771"/>
    </source>
</evidence>
<comment type="function">
    <text evidence="5">E3 ubiquitin-protein ligase that specifically binds poly-ADP-ribosylated proteins and mediates their ubiquitination and subsequent degradation.</text>
</comment>
<keyword evidence="10" id="KW-1185">Reference proteome</keyword>
<reference evidence="9 10" key="1">
    <citation type="submission" date="2018-11" db="EMBL/GenBank/DDBJ databases">
        <authorList>
            <consortium name="Pathogen Informatics"/>
        </authorList>
    </citation>
    <scope>NUCLEOTIDE SEQUENCE [LARGE SCALE GENOMIC DNA]</scope>
</reference>
<feature type="domain" description="RING-type" evidence="7">
    <location>
        <begin position="10"/>
        <end position="51"/>
    </location>
</feature>
<keyword evidence="3 5" id="KW-0862">Zinc</keyword>
<dbReference type="InterPro" id="IPR037197">
    <property type="entry name" value="WWE_dom_sf"/>
</dbReference>
<dbReference type="Proteomes" id="UP000050761">
    <property type="component" value="Unassembled WGS sequence"/>
</dbReference>
<dbReference type="SUPFAM" id="SSF117839">
    <property type="entry name" value="WWE domain"/>
    <property type="match status" value="1"/>
</dbReference>
<name>A0A3P8E9J1_HELPZ</name>
<dbReference type="OrthoDB" id="10065815at2759"/>
<keyword evidence="2 4" id="KW-0863">Zinc-finger</keyword>
<dbReference type="InterPro" id="IPR033509">
    <property type="entry name" value="RNF146"/>
</dbReference>
<dbReference type="GO" id="GO:0051865">
    <property type="term" value="P:protein autoubiquitination"/>
    <property type="evidence" value="ECO:0007669"/>
    <property type="project" value="UniProtKB-UniRule"/>
</dbReference>
<dbReference type="PROSITE" id="PS50089">
    <property type="entry name" value="ZF_RING_2"/>
    <property type="match status" value="1"/>
</dbReference>
<evidence type="ECO:0000259" key="8">
    <source>
        <dbReference type="PROSITE" id="PS50918"/>
    </source>
</evidence>
<reference evidence="11" key="2">
    <citation type="submission" date="2019-09" db="UniProtKB">
        <authorList>
            <consortium name="WormBaseParasite"/>
        </authorList>
    </citation>
    <scope>IDENTIFICATION</scope>
</reference>
<dbReference type="InterPro" id="IPR001841">
    <property type="entry name" value="Znf_RING"/>
</dbReference>
<evidence type="ECO:0000313" key="11">
    <source>
        <dbReference type="WBParaSite" id="HPBE_0001576501-mRNA-1"/>
    </source>
</evidence>
<dbReference type="SMART" id="SM00678">
    <property type="entry name" value="WWE"/>
    <property type="match status" value="1"/>
</dbReference>
<feature type="compositionally biased region" description="Low complexity" evidence="6">
    <location>
        <begin position="76"/>
        <end position="89"/>
    </location>
</feature>
<evidence type="ECO:0000256" key="5">
    <source>
        <dbReference type="RuleBase" id="RU367115"/>
    </source>
</evidence>
<dbReference type="InterPro" id="IPR013083">
    <property type="entry name" value="Znf_RING/FYVE/PHD"/>
</dbReference>
<gene>
    <name evidence="9" type="ORF">HPBE_LOCUS15764</name>
</gene>
<dbReference type="InterPro" id="IPR017907">
    <property type="entry name" value="Znf_RING_CS"/>
</dbReference>
<dbReference type="WBParaSite" id="HPBE_0001576501-mRNA-1">
    <property type="protein sequence ID" value="HPBE_0001576501-mRNA-1"/>
    <property type="gene ID" value="HPBE_0001576501"/>
</dbReference>
<dbReference type="GO" id="GO:0061630">
    <property type="term" value="F:ubiquitin protein ligase activity"/>
    <property type="evidence" value="ECO:0007669"/>
    <property type="project" value="UniProtKB-UniRule"/>
</dbReference>
<dbReference type="UniPathway" id="UPA00143"/>
<dbReference type="GO" id="GO:0016055">
    <property type="term" value="P:Wnt signaling pathway"/>
    <property type="evidence" value="ECO:0007669"/>
    <property type="project" value="InterPro"/>
</dbReference>
<comment type="catalytic activity">
    <reaction evidence="5">
        <text>S-ubiquitinyl-[E2 ubiquitin-conjugating enzyme]-L-cysteine + [acceptor protein]-L-lysine = [E2 ubiquitin-conjugating enzyme]-L-cysteine + N(6)-ubiquitinyl-[acceptor protein]-L-lysine.</text>
        <dbReference type="EC" id="2.3.2.27"/>
    </reaction>
</comment>
<dbReference type="GO" id="GO:0006511">
    <property type="term" value="P:ubiquitin-dependent protein catabolic process"/>
    <property type="evidence" value="ECO:0007669"/>
    <property type="project" value="UniProtKB-UniRule"/>
</dbReference>
<dbReference type="Gene3D" id="3.30.40.10">
    <property type="entry name" value="Zinc/RING finger domain, C3HC4 (zinc finger)"/>
    <property type="match status" value="1"/>
</dbReference>
<dbReference type="GO" id="GO:0072572">
    <property type="term" value="F:poly-ADP-D-ribose binding"/>
    <property type="evidence" value="ECO:0007669"/>
    <property type="project" value="UniProtKB-UniRule"/>
</dbReference>
<evidence type="ECO:0000256" key="1">
    <source>
        <dbReference type="ARBA" id="ARBA00022723"/>
    </source>
</evidence>
<comment type="domain">
    <text evidence="5">The WWE domain mediates non-covalent poly(ADP-ribose)-binding.</text>
</comment>
<feature type="domain" description="WWE" evidence="8">
    <location>
        <begin position="134"/>
        <end position="210"/>
    </location>
</feature>
<dbReference type="PROSITE" id="PS50918">
    <property type="entry name" value="WWE"/>
    <property type="match status" value="1"/>
</dbReference>
<dbReference type="InterPro" id="IPR018123">
    <property type="entry name" value="WWE-dom_subgr"/>
</dbReference>
<organism evidence="9">
    <name type="scientific">Heligmosomoides polygyrus</name>
    <name type="common">Parasitic roundworm</name>
    <dbReference type="NCBI Taxonomy" id="6339"/>
    <lineage>
        <taxon>Eukaryota</taxon>
        <taxon>Metazoa</taxon>
        <taxon>Ecdysozoa</taxon>
        <taxon>Nematoda</taxon>
        <taxon>Chromadorea</taxon>
        <taxon>Rhabditida</taxon>
        <taxon>Rhabditina</taxon>
        <taxon>Rhabditomorpha</taxon>
        <taxon>Strongyloidea</taxon>
        <taxon>Heligmosomidae</taxon>
        <taxon>Heligmosomoides</taxon>
    </lineage>
</organism>
<keyword evidence="1 5" id="KW-0479">Metal-binding</keyword>
<dbReference type="Pfam" id="PF13639">
    <property type="entry name" value="zf-RING_2"/>
    <property type="match status" value="1"/>
</dbReference>
<dbReference type="EC" id="2.3.2.27" evidence="5"/>
<dbReference type="GO" id="GO:0005829">
    <property type="term" value="C:cytosol"/>
    <property type="evidence" value="ECO:0007669"/>
    <property type="project" value="UniProtKB-SubCell"/>
</dbReference>
<sequence length="214" mass="24204">MVEDGDDEECPVCAQKMILPTAVPSCGHKFCFLCIKGAAFRTASSLCPICRGEVSNSTFRSPIVHNVALDMRDPDSPSISLPSSSSRNLNDTRFRYPDPNNPKSGVRKIAVVRIIQKSGVCKEEETADAAEDGGAPAQSSSDKVRCYWLYKGRRGWWRYDPRAEKDIEAARAMGEKTTELIICGFLYILDFERMVQYRKDVPYRRRSILWVFFT</sequence>
<dbReference type="Gene3D" id="3.30.720.50">
    <property type="match status" value="1"/>
</dbReference>
<dbReference type="AlphaFoldDB" id="A0A3P8E9J1"/>
<dbReference type="GO" id="GO:0005634">
    <property type="term" value="C:nucleus"/>
    <property type="evidence" value="ECO:0007669"/>
    <property type="project" value="TreeGrafter"/>
</dbReference>
<dbReference type="PANTHER" id="PTHR13417">
    <property type="entry name" value="E3 UBIQUITIN-PROTEIN LIGASE RNF146"/>
    <property type="match status" value="1"/>
</dbReference>
<dbReference type="GO" id="GO:0008270">
    <property type="term" value="F:zinc ion binding"/>
    <property type="evidence" value="ECO:0007669"/>
    <property type="project" value="UniProtKB-UniRule"/>
</dbReference>
<dbReference type="Pfam" id="PF02825">
    <property type="entry name" value="WWE"/>
    <property type="match status" value="1"/>
</dbReference>
<dbReference type="EMBL" id="UZAH01029030">
    <property type="protein sequence ID" value="VDP03846.1"/>
    <property type="molecule type" value="Genomic_DNA"/>
</dbReference>
<keyword evidence="5" id="KW-0833">Ubl conjugation pathway</keyword>
<evidence type="ECO:0000313" key="10">
    <source>
        <dbReference type="Proteomes" id="UP000050761"/>
    </source>
</evidence>
<dbReference type="PROSITE" id="PS00518">
    <property type="entry name" value="ZF_RING_1"/>
    <property type="match status" value="1"/>
</dbReference>